<dbReference type="RefSeq" id="WP_332293269.1">
    <property type="nucleotide sequence ID" value="NZ_JAZIBG010000058.1"/>
</dbReference>
<comment type="caution">
    <text evidence="4">The sequence shown here is derived from an EMBL/GenBank/DDBJ whole genome shotgun (WGS) entry which is preliminary data.</text>
</comment>
<dbReference type="SMART" id="SM00065">
    <property type="entry name" value="GAF"/>
    <property type="match status" value="1"/>
</dbReference>
<dbReference type="InterPro" id="IPR037522">
    <property type="entry name" value="HD_GYP_dom"/>
</dbReference>
<dbReference type="InterPro" id="IPR003607">
    <property type="entry name" value="HD/PDEase_dom"/>
</dbReference>
<dbReference type="InterPro" id="IPR011006">
    <property type="entry name" value="CheY-like_superfamily"/>
</dbReference>
<keyword evidence="2" id="KW-0418">Kinase</keyword>
<keyword evidence="1" id="KW-0808">Transferase</keyword>
<dbReference type="Pfam" id="PF01590">
    <property type="entry name" value="GAF"/>
    <property type="match status" value="1"/>
</dbReference>
<evidence type="ECO:0000313" key="4">
    <source>
        <dbReference type="EMBL" id="MEF7617506.1"/>
    </source>
</evidence>
<dbReference type="InterPro" id="IPR029016">
    <property type="entry name" value="GAF-like_dom_sf"/>
</dbReference>
<evidence type="ECO:0000259" key="3">
    <source>
        <dbReference type="PROSITE" id="PS51832"/>
    </source>
</evidence>
<dbReference type="Pfam" id="PF13487">
    <property type="entry name" value="HD_5"/>
    <property type="match status" value="1"/>
</dbReference>
<dbReference type="Gene3D" id="3.40.50.2300">
    <property type="match status" value="1"/>
</dbReference>
<dbReference type="SUPFAM" id="SSF52172">
    <property type="entry name" value="CheY-like"/>
    <property type="match status" value="1"/>
</dbReference>
<keyword evidence="5" id="KW-1185">Reference proteome</keyword>
<dbReference type="PANTHER" id="PTHR43155:SF2">
    <property type="entry name" value="CYCLIC DI-GMP PHOSPHODIESTERASE PA4108"/>
    <property type="match status" value="1"/>
</dbReference>
<evidence type="ECO:0000313" key="5">
    <source>
        <dbReference type="Proteomes" id="UP001336250"/>
    </source>
</evidence>
<dbReference type="Gene3D" id="1.10.3210.10">
    <property type="entry name" value="Hypothetical protein af1432"/>
    <property type="match status" value="2"/>
</dbReference>
<gene>
    <name evidence="4" type="ORF">V4F39_26590</name>
</gene>
<dbReference type="SUPFAM" id="SSF109604">
    <property type="entry name" value="HD-domain/PDEase-like"/>
    <property type="match status" value="2"/>
</dbReference>
<name>A0AAW9QEK4_9BURK</name>
<organism evidence="4 5">
    <name type="scientific">Aquincola agrisoli</name>
    <dbReference type="NCBI Taxonomy" id="3119538"/>
    <lineage>
        <taxon>Bacteria</taxon>
        <taxon>Pseudomonadati</taxon>
        <taxon>Pseudomonadota</taxon>
        <taxon>Betaproteobacteria</taxon>
        <taxon>Burkholderiales</taxon>
        <taxon>Sphaerotilaceae</taxon>
        <taxon>Aquincola</taxon>
    </lineage>
</organism>
<dbReference type="GO" id="GO:0008081">
    <property type="term" value="F:phosphoric diester hydrolase activity"/>
    <property type="evidence" value="ECO:0007669"/>
    <property type="project" value="UniProtKB-ARBA"/>
</dbReference>
<dbReference type="PANTHER" id="PTHR43155">
    <property type="entry name" value="CYCLIC DI-GMP PHOSPHODIESTERASE PA4108-RELATED"/>
    <property type="match status" value="1"/>
</dbReference>
<dbReference type="EMBL" id="JAZIBG010000058">
    <property type="protein sequence ID" value="MEF7617506.1"/>
    <property type="molecule type" value="Genomic_DNA"/>
</dbReference>
<evidence type="ECO:0000256" key="2">
    <source>
        <dbReference type="ARBA" id="ARBA00022777"/>
    </source>
</evidence>
<proteinExistence type="predicted"/>
<dbReference type="GO" id="GO:0016301">
    <property type="term" value="F:kinase activity"/>
    <property type="evidence" value="ECO:0007669"/>
    <property type="project" value="UniProtKB-KW"/>
</dbReference>
<dbReference type="AlphaFoldDB" id="A0AAW9QEK4"/>
<dbReference type="SUPFAM" id="SSF55781">
    <property type="entry name" value="GAF domain-like"/>
    <property type="match status" value="1"/>
</dbReference>
<dbReference type="CDD" id="cd00077">
    <property type="entry name" value="HDc"/>
    <property type="match status" value="1"/>
</dbReference>
<accession>A0AAW9QEK4</accession>
<reference evidence="4 5" key="1">
    <citation type="submission" date="2024-02" db="EMBL/GenBank/DDBJ databases">
        <title>Genome sequence of Aquincola sp. MAHUQ-54.</title>
        <authorList>
            <person name="Huq M.A."/>
        </authorList>
    </citation>
    <scope>NUCLEOTIDE SEQUENCE [LARGE SCALE GENOMIC DNA]</scope>
    <source>
        <strain evidence="4 5">MAHUQ-54</strain>
    </source>
</reference>
<dbReference type="Proteomes" id="UP001336250">
    <property type="component" value="Unassembled WGS sequence"/>
</dbReference>
<feature type="domain" description="HD-GYP" evidence="3">
    <location>
        <begin position="509"/>
        <end position="715"/>
    </location>
</feature>
<dbReference type="PROSITE" id="PS51832">
    <property type="entry name" value="HD_GYP"/>
    <property type="match status" value="1"/>
</dbReference>
<dbReference type="SMART" id="SM00471">
    <property type="entry name" value="HDc"/>
    <property type="match status" value="1"/>
</dbReference>
<evidence type="ECO:0000256" key="1">
    <source>
        <dbReference type="ARBA" id="ARBA00022679"/>
    </source>
</evidence>
<sequence>MKPSEAFLAGAGAASAGRHPVPGALQGRVLLLSDGPVATSERLIQGLRRHCFVVRQGRFDEALASIEDGAYDVALVHAEHAAADAMAFLQQLQHRRLPAGLPLVLVGTQAVTGRCASMQLAGVDESVALPADVADLAAKLGRLAALHRLRRLPTSWTPPGESLLDALIDTGLKLAMERDRGKLLRHLLTEGQKLLHCDGATMYMVTEERTLRFEMRTRDDALPSLQIPLHDPLTGQPNENYVSVYTAIHNRSVVIDDVYAETRFDLSGTRAFDCQSDYRTVSMLTVPISPRGGEAVGVLQFFNALDRQSGAIVPFDAGIVHLVEALAAQAAVALDNLQLVESQRLLMESLIRLLANAIDAKSPYTGRHCERVPELGMMLAQAACDATEGPLGDFRFRSEEEWQEFRIGAWLHDCGKVTTPEYVIDKATKLETLYNRIHEVRMRFEVLWRDLEIERLQACAVRPLEACEEATFEARRRALQDDFAFIAACNIGGEAMQPADLDRLHRLAGIKWTRHFDDRLGLSAAELDRRRGVPQAPLPAVERLLADRPHDIVPRPADQQLDPAFGFRMDVPEHLYHHGELHNLGVHRGTLTPEERYKINEHMVHTIMMLERMPFPKELRRVPEYAGTHHERMDGKGYPRGLAAAQLSVPSRIMAVADVFEALTASDRPYKKAKTLSEALNVLRSMAGDHIDPHVFNLFLTSGVFLRFARKHLKPAQIDVADGTPFLVPVSHRAEDHAIA</sequence>
<dbReference type="InterPro" id="IPR003018">
    <property type="entry name" value="GAF"/>
</dbReference>
<protein>
    <submittedName>
        <fullName evidence="4">HD domain-containing phosphohydrolase</fullName>
    </submittedName>
</protein>
<dbReference type="Gene3D" id="3.30.450.40">
    <property type="match status" value="1"/>
</dbReference>